<accession>A0A1I5EB06</accession>
<dbReference type="Gene3D" id="3.40.630.30">
    <property type="match status" value="1"/>
</dbReference>
<dbReference type="RefSeq" id="WP_245736386.1">
    <property type="nucleotide sequence ID" value="NZ_FOVP01000015.1"/>
</dbReference>
<evidence type="ECO:0000313" key="3">
    <source>
        <dbReference type="Proteomes" id="UP000198599"/>
    </source>
</evidence>
<protein>
    <submittedName>
        <fullName evidence="2">Putative acetyltransferase</fullName>
    </submittedName>
</protein>
<dbReference type="AlphaFoldDB" id="A0A1I5EB06"/>
<keyword evidence="3" id="KW-1185">Reference proteome</keyword>
<keyword evidence="2" id="KW-0808">Transferase</keyword>
<dbReference type="InterPro" id="IPR000182">
    <property type="entry name" value="GNAT_dom"/>
</dbReference>
<proteinExistence type="predicted"/>
<dbReference type="PROSITE" id="PS51186">
    <property type="entry name" value="GNAT"/>
    <property type="match status" value="1"/>
</dbReference>
<feature type="domain" description="N-acetyltransferase" evidence="1">
    <location>
        <begin position="6"/>
        <end position="141"/>
    </location>
</feature>
<organism evidence="2 3">
    <name type="scientific">Roseovarius lutimaris</name>
    <dbReference type="NCBI Taxonomy" id="1005928"/>
    <lineage>
        <taxon>Bacteria</taxon>
        <taxon>Pseudomonadati</taxon>
        <taxon>Pseudomonadota</taxon>
        <taxon>Alphaproteobacteria</taxon>
        <taxon>Rhodobacterales</taxon>
        <taxon>Roseobacteraceae</taxon>
        <taxon>Roseovarius</taxon>
    </lineage>
</organism>
<sequence>MMRGPQFSREMRRGEEPEVAALLQRAFDGQAEARLVDRLRRAGDIAGETVLPSGDGIVGYYAISKMRSPKHWFCLAPVAIDPDWQGQGHGRRMIGLLSEWARLSGCYVVVLGQPGFYQRAGFSLERAVRLGSPYLITNTLLAGPGTDVPERTLIYPKAFESH</sequence>
<dbReference type="STRING" id="1005928.SAMN04487859_11568"/>
<dbReference type="GO" id="GO:0016747">
    <property type="term" value="F:acyltransferase activity, transferring groups other than amino-acyl groups"/>
    <property type="evidence" value="ECO:0007669"/>
    <property type="project" value="InterPro"/>
</dbReference>
<reference evidence="3" key="1">
    <citation type="submission" date="2016-10" db="EMBL/GenBank/DDBJ databases">
        <authorList>
            <person name="Varghese N."/>
            <person name="Submissions S."/>
        </authorList>
    </citation>
    <scope>NUCLEOTIDE SEQUENCE [LARGE SCALE GENOMIC DNA]</scope>
    <source>
        <strain evidence="3">DSM 28463</strain>
    </source>
</reference>
<dbReference type="InterPro" id="IPR016181">
    <property type="entry name" value="Acyl_CoA_acyltransferase"/>
</dbReference>
<name>A0A1I5EB06_9RHOB</name>
<dbReference type="CDD" id="cd04301">
    <property type="entry name" value="NAT_SF"/>
    <property type="match status" value="1"/>
</dbReference>
<dbReference type="SUPFAM" id="SSF55729">
    <property type="entry name" value="Acyl-CoA N-acyltransferases (Nat)"/>
    <property type="match status" value="1"/>
</dbReference>
<evidence type="ECO:0000313" key="2">
    <source>
        <dbReference type="EMBL" id="SFO08667.1"/>
    </source>
</evidence>
<dbReference type="Pfam" id="PF13508">
    <property type="entry name" value="Acetyltransf_7"/>
    <property type="match status" value="1"/>
</dbReference>
<dbReference type="Proteomes" id="UP000198599">
    <property type="component" value="Unassembled WGS sequence"/>
</dbReference>
<gene>
    <name evidence="2" type="ORF">SAMN04487859_11568</name>
</gene>
<evidence type="ECO:0000259" key="1">
    <source>
        <dbReference type="PROSITE" id="PS51186"/>
    </source>
</evidence>
<dbReference type="EMBL" id="FOVP01000015">
    <property type="protein sequence ID" value="SFO08667.1"/>
    <property type="molecule type" value="Genomic_DNA"/>
</dbReference>